<reference evidence="1" key="1">
    <citation type="submission" date="2016-10" db="EMBL/GenBank/DDBJ databases">
        <authorList>
            <person name="de Groot N.N."/>
        </authorList>
    </citation>
    <scope>NUCLEOTIDE SEQUENCE</scope>
</reference>
<organism evidence="1">
    <name type="scientific">hydrothermal vent metagenome</name>
    <dbReference type="NCBI Taxonomy" id="652676"/>
    <lineage>
        <taxon>unclassified sequences</taxon>
        <taxon>metagenomes</taxon>
        <taxon>ecological metagenomes</taxon>
    </lineage>
</organism>
<gene>
    <name evidence="1" type="ORF">MNB_SUP05-10-663</name>
</gene>
<evidence type="ECO:0000313" key="1">
    <source>
        <dbReference type="EMBL" id="SFV76341.1"/>
    </source>
</evidence>
<dbReference type="AlphaFoldDB" id="A0A1W1D6U5"/>
<sequence>MFIQFSGKVDFFLKIYKCVVTSKNEEGKYVLIWDEDASDRLNDTFEEIIDFLKDDDEYLVLD</sequence>
<proteinExistence type="predicted"/>
<name>A0A1W1D6U5_9ZZZZ</name>
<protein>
    <submittedName>
        <fullName evidence="1">Uncharacterized protein</fullName>
    </submittedName>
</protein>
<accession>A0A1W1D6U5</accession>
<dbReference type="EMBL" id="FPHQ01000109">
    <property type="protein sequence ID" value="SFV76341.1"/>
    <property type="molecule type" value="Genomic_DNA"/>
</dbReference>